<evidence type="ECO:0000313" key="5">
    <source>
        <dbReference type="EMBL" id="SUC10863.1"/>
    </source>
</evidence>
<evidence type="ECO:0000256" key="3">
    <source>
        <dbReference type="ARBA" id="ARBA00022801"/>
    </source>
</evidence>
<keyword evidence="2" id="KW-0645">Protease</keyword>
<proteinExistence type="inferred from homology"/>
<keyword evidence="3 5" id="KW-0378">Hydrolase</keyword>
<dbReference type="GO" id="GO:0006508">
    <property type="term" value="P:proteolysis"/>
    <property type="evidence" value="ECO:0007669"/>
    <property type="project" value="UniProtKB-KW"/>
</dbReference>
<dbReference type="Pfam" id="PF03575">
    <property type="entry name" value="Peptidase_S51"/>
    <property type="match status" value="1"/>
</dbReference>
<dbReference type="InterPro" id="IPR029062">
    <property type="entry name" value="Class_I_gatase-like"/>
</dbReference>
<evidence type="ECO:0000256" key="4">
    <source>
        <dbReference type="ARBA" id="ARBA00022825"/>
    </source>
</evidence>
<comment type="similarity">
    <text evidence="1">Belongs to the peptidase S51 family.</text>
</comment>
<dbReference type="EMBL" id="UGTV01000015">
    <property type="protein sequence ID" value="SUC10863.1"/>
    <property type="molecule type" value="Genomic_DNA"/>
</dbReference>
<dbReference type="GO" id="GO:0008236">
    <property type="term" value="F:serine-type peptidase activity"/>
    <property type="evidence" value="ECO:0007669"/>
    <property type="project" value="UniProtKB-KW"/>
</dbReference>
<keyword evidence="4" id="KW-0720">Serine protease</keyword>
<dbReference type="SUPFAM" id="SSF52317">
    <property type="entry name" value="Class I glutamine amidotransferase-like"/>
    <property type="match status" value="1"/>
</dbReference>
<evidence type="ECO:0000256" key="2">
    <source>
        <dbReference type="ARBA" id="ARBA00022670"/>
    </source>
</evidence>
<protein>
    <submittedName>
        <fullName evidence="5">Peptidase S51</fullName>
        <ecNumber evidence="5">3.4.21.-</ecNumber>
    </submittedName>
</protein>
<accession>A0A379EXB9</accession>
<organism evidence="5 6">
    <name type="scientific">Pasteurella canis</name>
    <dbReference type="NCBI Taxonomy" id="753"/>
    <lineage>
        <taxon>Bacteria</taxon>
        <taxon>Pseudomonadati</taxon>
        <taxon>Pseudomonadota</taxon>
        <taxon>Gammaproteobacteria</taxon>
        <taxon>Pasteurellales</taxon>
        <taxon>Pasteurellaceae</taxon>
        <taxon>Pasteurella</taxon>
    </lineage>
</organism>
<dbReference type="PANTHER" id="PTHR20842">
    <property type="entry name" value="PROTEASE S51 ALPHA-ASPARTYL DIPEPTIDASE"/>
    <property type="match status" value="1"/>
</dbReference>
<dbReference type="Proteomes" id="UP000254704">
    <property type="component" value="Unassembled WGS sequence"/>
</dbReference>
<dbReference type="InterPro" id="IPR005320">
    <property type="entry name" value="Peptidase_S51"/>
</dbReference>
<dbReference type="AlphaFoldDB" id="A0A379EXB9"/>
<gene>
    <name evidence="5" type="ORF">NCTC11621_01942</name>
</gene>
<name>A0A379EXB9_9PAST</name>
<evidence type="ECO:0000256" key="1">
    <source>
        <dbReference type="ARBA" id="ARBA00006534"/>
    </source>
</evidence>
<evidence type="ECO:0000313" key="6">
    <source>
        <dbReference type="Proteomes" id="UP000254704"/>
    </source>
</evidence>
<sequence>MKTLFLSSSFADVMDLFIHFIGDIRGKTITFITTASNVEKITFYVENAKQAFIQQGAQIDELDVTKATFTQISDKLNHNDFIYVSGGNTFFLLQELKRSGADKLIIQQVNAGKLYIGESAGAMIVSPDINYVELMDSREPAADLVDNKALNLVKFYPVPHYTNFPFIEAAQHIIDTYSATLNLIPITNTQAIVVNNDIVEIKTQN</sequence>
<dbReference type="PANTHER" id="PTHR20842:SF0">
    <property type="entry name" value="ALPHA-ASPARTYL DIPEPTIDASE"/>
    <property type="match status" value="1"/>
</dbReference>
<dbReference type="RefSeq" id="WP_115323368.1">
    <property type="nucleotide sequence ID" value="NZ_UGTV01000015.1"/>
</dbReference>
<dbReference type="EC" id="3.4.21.-" evidence="5"/>
<reference evidence="5 6" key="1">
    <citation type="submission" date="2018-06" db="EMBL/GenBank/DDBJ databases">
        <authorList>
            <consortium name="Pathogen Informatics"/>
            <person name="Doyle S."/>
        </authorList>
    </citation>
    <scope>NUCLEOTIDE SEQUENCE [LARGE SCALE GENOMIC DNA]</scope>
    <source>
        <strain evidence="5 6">NCTC11621</strain>
    </source>
</reference>
<dbReference type="Gene3D" id="3.40.50.880">
    <property type="match status" value="1"/>
</dbReference>